<dbReference type="InterPro" id="IPR003331">
    <property type="entry name" value="UDP_GlcNAc_Epimerase_2_dom"/>
</dbReference>
<protein>
    <submittedName>
        <fullName evidence="2">UDP-N-acetylglucosamine 2-epimerase (Hydrolyzing)</fullName>
        <ecNumber evidence="2">3.2.1.183</ecNumber>
    </submittedName>
</protein>
<feature type="domain" description="UDP-N-acetylglucosamine 2-epimerase" evidence="1">
    <location>
        <begin position="24"/>
        <end position="368"/>
    </location>
</feature>
<keyword evidence="2" id="KW-0378">Hydrolase</keyword>
<accession>A0A414M8G6</accession>
<dbReference type="EC" id="3.2.1.183" evidence="2"/>
<keyword evidence="2" id="KW-0326">Glycosidase</keyword>
<comment type="caution">
    <text evidence="2">The sequence shown here is derived from an EMBL/GenBank/DDBJ whole genome shotgun (WGS) entry which is preliminary data.</text>
</comment>
<sequence>MRTICVVTGSRAEYGLLSRLMRMIKESQDCRLQVIATNMHLLPEYGNTYLEIERDGFHIDAKVSMKKTSDDAYGVIASMSEEMKGMNEALRRLSPDMVVILGDRYEMLVVAIISMLQHIPIVHLHGGEISEGAVDDSIRHSITKMSSLHFTSTEVYRKRVIQLGEQPDRVFYVGSLGVENLQQVSLMNKQDLEASLDFTFADSTIMVTYHPVTLGNRSPKDEIDDFLLALDAFPELKVLFTMPNSDQGGDVIRHAIEGYCRQNGDRCSCYSSLGVHRYLSALQYVVAVVGNSSSGLIEVPSAHIPTLNIGERQKGRIHGESVLDCGSDTASIIAGLNQVLSYEFRMGAYVAMNPYEKENTAQLIFDIISTYPLDILQRKPFYNL</sequence>
<gene>
    <name evidence="2" type="primary">neuC</name>
    <name evidence="2" type="ORF">DW701_12310</name>
</gene>
<proteinExistence type="predicted"/>
<dbReference type="InterPro" id="IPR029767">
    <property type="entry name" value="WecB-like"/>
</dbReference>
<reference evidence="2 3" key="1">
    <citation type="submission" date="2018-08" db="EMBL/GenBank/DDBJ databases">
        <title>A genome reference for cultivated species of the human gut microbiota.</title>
        <authorList>
            <person name="Zou Y."/>
            <person name="Xue W."/>
            <person name="Luo G."/>
        </authorList>
    </citation>
    <scope>NUCLEOTIDE SEQUENCE [LARGE SCALE GENOMIC DNA]</scope>
    <source>
        <strain evidence="2 3">AM26-26AC</strain>
    </source>
</reference>
<dbReference type="RefSeq" id="WP_004292715.1">
    <property type="nucleotide sequence ID" value="NZ_JAQECU010000004.1"/>
</dbReference>
<dbReference type="EMBL" id="QSLA01000014">
    <property type="protein sequence ID" value="RHF06817.1"/>
    <property type="molecule type" value="Genomic_DNA"/>
</dbReference>
<name>A0A414M8G6_9BACE</name>
<dbReference type="GO" id="GO:0006047">
    <property type="term" value="P:UDP-N-acetylglucosamine metabolic process"/>
    <property type="evidence" value="ECO:0007669"/>
    <property type="project" value="InterPro"/>
</dbReference>
<dbReference type="PANTHER" id="PTHR43174:SF3">
    <property type="entry name" value="UDP-N-ACETYLGLUCOSAMINE 2-EPIMERASE"/>
    <property type="match status" value="1"/>
</dbReference>
<dbReference type="AlphaFoldDB" id="A0A414M8G6"/>
<dbReference type="PANTHER" id="PTHR43174">
    <property type="entry name" value="UDP-N-ACETYLGLUCOSAMINE 2-EPIMERASE"/>
    <property type="match status" value="1"/>
</dbReference>
<evidence type="ECO:0000313" key="2">
    <source>
        <dbReference type="EMBL" id="RHF06817.1"/>
    </source>
</evidence>
<dbReference type="GO" id="GO:0004553">
    <property type="term" value="F:hydrolase activity, hydrolyzing O-glycosyl compounds"/>
    <property type="evidence" value="ECO:0007669"/>
    <property type="project" value="InterPro"/>
</dbReference>
<evidence type="ECO:0000259" key="1">
    <source>
        <dbReference type="Pfam" id="PF02350"/>
    </source>
</evidence>
<dbReference type="InterPro" id="IPR020004">
    <property type="entry name" value="UDP-GlcNAc_Epase"/>
</dbReference>
<dbReference type="Proteomes" id="UP000283538">
    <property type="component" value="Unassembled WGS sequence"/>
</dbReference>
<organism evidence="2 3">
    <name type="scientific">Bacteroides eggerthii</name>
    <dbReference type="NCBI Taxonomy" id="28111"/>
    <lineage>
        <taxon>Bacteria</taxon>
        <taxon>Pseudomonadati</taxon>
        <taxon>Bacteroidota</taxon>
        <taxon>Bacteroidia</taxon>
        <taxon>Bacteroidales</taxon>
        <taxon>Bacteroidaceae</taxon>
        <taxon>Bacteroides</taxon>
    </lineage>
</organism>
<dbReference type="NCBIfam" id="TIGR03568">
    <property type="entry name" value="NeuC_NnaA"/>
    <property type="match status" value="1"/>
</dbReference>
<dbReference type="SUPFAM" id="SSF53756">
    <property type="entry name" value="UDP-Glycosyltransferase/glycogen phosphorylase"/>
    <property type="match status" value="1"/>
</dbReference>
<dbReference type="CDD" id="cd03786">
    <property type="entry name" value="GTB_UDP-GlcNAc_2-Epimerase"/>
    <property type="match status" value="1"/>
</dbReference>
<dbReference type="Pfam" id="PF02350">
    <property type="entry name" value="Epimerase_2"/>
    <property type="match status" value="1"/>
</dbReference>
<evidence type="ECO:0000313" key="3">
    <source>
        <dbReference type="Proteomes" id="UP000283538"/>
    </source>
</evidence>
<dbReference type="Gene3D" id="3.40.50.2000">
    <property type="entry name" value="Glycogen Phosphorylase B"/>
    <property type="match status" value="2"/>
</dbReference>